<dbReference type="RefSeq" id="WP_029333949.1">
    <property type="nucleotide sequence ID" value="NZ_UGGP01000001.1"/>
</dbReference>
<dbReference type="PANTHER" id="PTHR36113">
    <property type="entry name" value="LYASE, PUTATIVE-RELATED-RELATED"/>
    <property type="match status" value="1"/>
</dbReference>
<protein>
    <submittedName>
        <fullName evidence="3">Putative lyase</fullName>
    </submittedName>
</protein>
<dbReference type="InterPro" id="IPR037478">
    <property type="entry name" value="YwkD-like_dom"/>
</dbReference>
<dbReference type="EMBL" id="UGGP01000001">
    <property type="protein sequence ID" value="STO09581.1"/>
    <property type="molecule type" value="Genomic_DNA"/>
</dbReference>
<proteinExistence type="predicted"/>
<gene>
    <name evidence="3" type="ORF">NCTC13163_03019</name>
</gene>
<reference evidence="3 4" key="1">
    <citation type="submission" date="2018-06" db="EMBL/GenBank/DDBJ databases">
        <authorList>
            <consortium name="Pathogen Informatics"/>
            <person name="Doyle S."/>
        </authorList>
    </citation>
    <scope>NUCLEOTIDE SEQUENCE [LARGE SCALE GENOMIC DNA]</scope>
    <source>
        <strain evidence="3 4">NCTC13163</strain>
    </source>
</reference>
<keyword evidence="3" id="KW-0456">Lyase</keyword>
<organism evidence="3 4">
    <name type="scientific">Exiguobacterium aurantiacum</name>
    <dbReference type="NCBI Taxonomy" id="33987"/>
    <lineage>
        <taxon>Bacteria</taxon>
        <taxon>Bacillati</taxon>
        <taxon>Bacillota</taxon>
        <taxon>Bacilli</taxon>
        <taxon>Bacillales</taxon>
        <taxon>Bacillales Family XII. Incertae Sedis</taxon>
        <taxon>Exiguobacterium</taxon>
    </lineage>
</organism>
<dbReference type="InterPro" id="IPR004360">
    <property type="entry name" value="Glyas_Fos-R_dOase_dom"/>
</dbReference>
<sequence>MKLHTIHHVAIIATNYEQAKRFYVDILGFDVIREHHRPDKGDHKIDLHLGANELELFIKPDSPKRPSFPEACGLRHLAFKVDDIEAVVAELSAHGVTTEPIRRDTFTGEKMTFFFDPDGLPLELHE</sequence>
<dbReference type="GO" id="GO:0046872">
    <property type="term" value="F:metal ion binding"/>
    <property type="evidence" value="ECO:0007669"/>
    <property type="project" value="UniProtKB-KW"/>
</dbReference>
<dbReference type="PANTHER" id="PTHR36113:SF6">
    <property type="entry name" value="FOSFOMYCIN RESISTANCE PROTEIN FOSX"/>
    <property type="match status" value="1"/>
</dbReference>
<evidence type="ECO:0000313" key="3">
    <source>
        <dbReference type="EMBL" id="STO09581.1"/>
    </source>
</evidence>
<dbReference type="Proteomes" id="UP000254060">
    <property type="component" value="Unassembled WGS sequence"/>
</dbReference>
<dbReference type="OrthoDB" id="9795618at2"/>
<dbReference type="InterPro" id="IPR029068">
    <property type="entry name" value="Glyas_Bleomycin-R_OHBP_Dase"/>
</dbReference>
<evidence type="ECO:0000256" key="1">
    <source>
        <dbReference type="ARBA" id="ARBA00022723"/>
    </source>
</evidence>
<dbReference type="STRING" id="1397694.GCA_000702585_00441"/>
<dbReference type="GO" id="GO:0016829">
    <property type="term" value="F:lyase activity"/>
    <property type="evidence" value="ECO:0007669"/>
    <property type="project" value="UniProtKB-KW"/>
</dbReference>
<evidence type="ECO:0000259" key="2">
    <source>
        <dbReference type="PROSITE" id="PS51819"/>
    </source>
</evidence>
<accession>A0A377FXM3</accession>
<evidence type="ECO:0000313" key="4">
    <source>
        <dbReference type="Proteomes" id="UP000254060"/>
    </source>
</evidence>
<feature type="domain" description="VOC" evidence="2">
    <location>
        <begin position="5"/>
        <end position="126"/>
    </location>
</feature>
<dbReference type="SUPFAM" id="SSF54593">
    <property type="entry name" value="Glyoxalase/Bleomycin resistance protein/Dihydroxybiphenyl dioxygenase"/>
    <property type="match status" value="1"/>
</dbReference>
<dbReference type="AlphaFoldDB" id="A0A377FXM3"/>
<dbReference type="Gene3D" id="3.10.180.10">
    <property type="entry name" value="2,3-Dihydroxybiphenyl 1,2-Dioxygenase, domain 1"/>
    <property type="match status" value="1"/>
</dbReference>
<name>A0A377FXM3_9BACL</name>
<keyword evidence="1" id="KW-0479">Metal-binding</keyword>
<dbReference type="InterPro" id="IPR051332">
    <property type="entry name" value="Fosfomycin_Res_Enzymes"/>
</dbReference>
<dbReference type="Pfam" id="PF00903">
    <property type="entry name" value="Glyoxalase"/>
    <property type="match status" value="1"/>
</dbReference>
<dbReference type="InterPro" id="IPR037523">
    <property type="entry name" value="VOC_core"/>
</dbReference>
<dbReference type="CDD" id="cd08352">
    <property type="entry name" value="VOC_Bs_YwkD_like"/>
    <property type="match status" value="1"/>
</dbReference>
<dbReference type="PROSITE" id="PS51819">
    <property type="entry name" value="VOC"/>
    <property type="match status" value="1"/>
</dbReference>